<dbReference type="GO" id="GO:0005886">
    <property type="term" value="C:plasma membrane"/>
    <property type="evidence" value="ECO:0007669"/>
    <property type="project" value="TreeGrafter"/>
</dbReference>
<feature type="transmembrane region" description="Helical" evidence="5">
    <location>
        <begin position="349"/>
        <end position="372"/>
    </location>
</feature>
<dbReference type="InterPro" id="IPR005829">
    <property type="entry name" value="Sugar_transporter_CS"/>
</dbReference>
<dbReference type="PANTHER" id="PTHR23508">
    <property type="entry name" value="CARBOXYLIC ACID TRANSPORTER PROTEIN HOMOLOG"/>
    <property type="match status" value="1"/>
</dbReference>
<dbReference type="PROSITE" id="PS00216">
    <property type="entry name" value="SUGAR_TRANSPORT_1"/>
    <property type="match status" value="1"/>
</dbReference>
<comment type="subcellular location">
    <subcellularLocation>
        <location evidence="1">Membrane</location>
        <topology evidence="1">Multi-pass membrane protein</topology>
    </subcellularLocation>
</comment>
<dbReference type="InterPro" id="IPR036259">
    <property type="entry name" value="MFS_trans_sf"/>
</dbReference>
<feature type="transmembrane region" description="Helical" evidence="5">
    <location>
        <begin position="58"/>
        <end position="77"/>
    </location>
</feature>
<feature type="transmembrane region" description="Helical" evidence="5">
    <location>
        <begin position="144"/>
        <end position="161"/>
    </location>
</feature>
<dbReference type="InterPro" id="IPR011701">
    <property type="entry name" value="MFS"/>
</dbReference>
<evidence type="ECO:0000256" key="2">
    <source>
        <dbReference type="ARBA" id="ARBA00022692"/>
    </source>
</evidence>
<proteinExistence type="predicted"/>
<dbReference type="AlphaFoldDB" id="A0A7S7SP46"/>
<evidence type="ECO:0000256" key="3">
    <source>
        <dbReference type="ARBA" id="ARBA00022989"/>
    </source>
</evidence>
<sequence>MLDAMDVLLYVFALTTLKAEFGWTNAQAGLVSSVTLISSAAGGIVAGVVSDRIGRRRTLIYTILLYSLASAGTATSRGIVDLIFWRALVGLGLGGEWSAGATLVAESWPAEHRAKAVSFMQSGWALGYMAAAGLSAWILPAYGWRALFLAGVLPALVTVFIRRKVEEPEIWVKSTGKASFMGIFRPPVGRRTLFATILATSVLFAYWGLFTWLPGFLSSPTEQGGAGMSILKTSGFVFAVQMGAFYGYLCFGVLADKFGRRPAFAFYVGVAALLTPLYGLAPRISPMLLLLLGPCIGFFGTGFFSLFGTMLAELYPTAIRGAGQGFVYNFGRGLSALAPYAVGSLADHFGLGAALGLNSAFFLAASLLVFLLPETRQTQLETV</sequence>
<dbReference type="EMBL" id="CP063849">
    <property type="protein sequence ID" value="QOY92139.1"/>
    <property type="molecule type" value="Genomic_DNA"/>
</dbReference>
<feature type="transmembrane region" description="Helical" evidence="5">
    <location>
        <begin position="193"/>
        <end position="213"/>
    </location>
</feature>
<reference evidence="7 8" key="1">
    <citation type="submission" date="2020-10" db="EMBL/GenBank/DDBJ databases">
        <title>Complete genome sequence of Paludibaculum fermentans P105T, a facultatively anaerobic acidobacterium capable of dissimilatory Fe(III) reduction.</title>
        <authorList>
            <person name="Dedysh S.N."/>
            <person name="Beletsky A.V."/>
            <person name="Kulichevskaya I.S."/>
            <person name="Mardanov A.V."/>
            <person name="Ravin N.V."/>
        </authorList>
    </citation>
    <scope>NUCLEOTIDE SEQUENCE [LARGE SCALE GENOMIC DNA]</scope>
    <source>
        <strain evidence="7 8">P105</strain>
    </source>
</reference>
<feature type="transmembrane region" description="Helical" evidence="5">
    <location>
        <begin position="263"/>
        <end position="281"/>
    </location>
</feature>
<dbReference type="Proteomes" id="UP000593892">
    <property type="component" value="Chromosome"/>
</dbReference>
<feature type="transmembrane region" description="Helical" evidence="5">
    <location>
        <begin position="83"/>
        <end position="105"/>
    </location>
</feature>
<feature type="transmembrane region" description="Helical" evidence="5">
    <location>
        <begin position="29"/>
        <end position="49"/>
    </location>
</feature>
<accession>A0A7S7SP46</accession>
<keyword evidence="2 5" id="KW-0812">Transmembrane</keyword>
<dbReference type="PROSITE" id="PS00217">
    <property type="entry name" value="SUGAR_TRANSPORT_2"/>
    <property type="match status" value="1"/>
</dbReference>
<evidence type="ECO:0000313" key="7">
    <source>
        <dbReference type="EMBL" id="QOY92139.1"/>
    </source>
</evidence>
<feature type="transmembrane region" description="Helical" evidence="5">
    <location>
        <begin position="233"/>
        <end position="251"/>
    </location>
</feature>
<organism evidence="7 8">
    <name type="scientific">Paludibaculum fermentans</name>
    <dbReference type="NCBI Taxonomy" id="1473598"/>
    <lineage>
        <taxon>Bacteria</taxon>
        <taxon>Pseudomonadati</taxon>
        <taxon>Acidobacteriota</taxon>
        <taxon>Terriglobia</taxon>
        <taxon>Bryobacterales</taxon>
        <taxon>Bryobacteraceae</taxon>
        <taxon>Paludibaculum</taxon>
    </lineage>
</organism>
<name>A0A7S7SP46_PALFE</name>
<keyword evidence="3 5" id="KW-1133">Transmembrane helix</keyword>
<dbReference type="GO" id="GO:0046943">
    <property type="term" value="F:carboxylic acid transmembrane transporter activity"/>
    <property type="evidence" value="ECO:0007669"/>
    <property type="project" value="TreeGrafter"/>
</dbReference>
<dbReference type="SUPFAM" id="SSF103473">
    <property type="entry name" value="MFS general substrate transporter"/>
    <property type="match status" value="1"/>
</dbReference>
<gene>
    <name evidence="7" type="ORF">IRI77_25950</name>
</gene>
<feature type="domain" description="Major facilitator superfamily (MFS) profile" evidence="6">
    <location>
        <begin position="1"/>
        <end position="376"/>
    </location>
</feature>
<feature type="transmembrane region" description="Helical" evidence="5">
    <location>
        <begin position="326"/>
        <end position="343"/>
    </location>
</feature>
<dbReference type="PANTHER" id="PTHR23508:SF10">
    <property type="entry name" value="CARBOXYLIC ACID TRANSPORTER PROTEIN HOMOLOG"/>
    <property type="match status" value="1"/>
</dbReference>
<evidence type="ECO:0000313" key="8">
    <source>
        <dbReference type="Proteomes" id="UP000593892"/>
    </source>
</evidence>
<evidence type="ECO:0000256" key="4">
    <source>
        <dbReference type="ARBA" id="ARBA00023136"/>
    </source>
</evidence>
<feature type="transmembrane region" description="Helical" evidence="5">
    <location>
        <begin position="287"/>
        <end position="314"/>
    </location>
</feature>
<dbReference type="PROSITE" id="PS50850">
    <property type="entry name" value="MFS"/>
    <property type="match status" value="1"/>
</dbReference>
<keyword evidence="8" id="KW-1185">Reference proteome</keyword>
<dbReference type="Gene3D" id="1.20.1250.20">
    <property type="entry name" value="MFS general substrate transporter like domains"/>
    <property type="match status" value="2"/>
</dbReference>
<evidence type="ECO:0000256" key="5">
    <source>
        <dbReference type="SAM" id="Phobius"/>
    </source>
</evidence>
<evidence type="ECO:0000259" key="6">
    <source>
        <dbReference type="PROSITE" id="PS50850"/>
    </source>
</evidence>
<dbReference type="KEGG" id="pfer:IRI77_25950"/>
<dbReference type="Pfam" id="PF07690">
    <property type="entry name" value="MFS_1"/>
    <property type="match status" value="1"/>
</dbReference>
<feature type="transmembrane region" description="Helical" evidence="5">
    <location>
        <begin position="117"/>
        <end position="138"/>
    </location>
</feature>
<dbReference type="InterPro" id="IPR020846">
    <property type="entry name" value="MFS_dom"/>
</dbReference>
<protein>
    <submittedName>
        <fullName evidence="7">MFS transporter</fullName>
    </submittedName>
</protein>
<keyword evidence="4 5" id="KW-0472">Membrane</keyword>
<evidence type="ECO:0000256" key="1">
    <source>
        <dbReference type="ARBA" id="ARBA00004141"/>
    </source>
</evidence>